<gene>
    <name evidence="1" type="ORF">M9H77_35438</name>
</gene>
<dbReference type="Proteomes" id="UP001060085">
    <property type="component" value="Linkage Group LG08"/>
</dbReference>
<comment type="caution">
    <text evidence="1">The sequence shown here is derived from an EMBL/GenBank/DDBJ whole genome shotgun (WGS) entry which is preliminary data.</text>
</comment>
<protein>
    <submittedName>
        <fullName evidence="1">Uncharacterized protein</fullName>
    </submittedName>
</protein>
<evidence type="ECO:0000313" key="2">
    <source>
        <dbReference type="Proteomes" id="UP001060085"/>
    </source>
</evidence>
<reference evidence="2" key="1">
    <citation type="journal article" date="2023" name="Nat. Plants">
        <title>Single-cell RNA sequencing provides a high-resolution roadmap for understanding the multicellular compartmentation of specialized metabolism.</title>
        <authorList>
            <person name="Sun S."/>
            <person name="Shen X."/>
            <person name="Li Y."/>
            <person name="Li Y."/>
            <person name="Wang S."/>
            <person name="Li R."/>
            <person name="Zhang H."/>
            <person name="Shen G."/>
            <person name="Guo B."/>
            <person name="Wei J."/>
            <person name="Xu J."/>
            <person name="St-Pierre B."/>
            <person name="Chen S."/>
            <person name="Sun C."/>
        </authorList>
    </citation>
    <scope>NUCLEOTIDE SEQUENCE [LARGE SCALE GENOMIC DNA]</scope>
</reference>
<proteinExistence type="predicted"/>
<name>A0ACB9ZQW8_CATRO</name>
<dbReference type="EMBL" id="CM044708">
    <property type="protein sequence ID" value="KAI5649433.1"/>
    <property type="molecule type" value="Genomic_DNA"/>
</dbReference>
<organism evidence="1 2">
    <name type="scientific">Catharanthus roseus</name>
    <name type="common">Madagascar periwinkle</name>
    <name type="synonym">Vinca rosea</name>
    <dbReference type="NCBI Taxonomy" id="4058"/>
    <lineage>
        <taxon>Eukaryota</taxon>
        <taxon>Viridiplantae</taxon>
        <taxon>Streptophyta</taxon>
        <taxon>Embryophyta</taxon>
        <taxon>Tracheophyta</taxon>
        <taxon>Spermatophyta</taxon>
        <taxon>Magnoliopsida</taxon>
        <taxon>eudicotyledons</taxon>
        <taxon>Gunneridae</taxon>
        <taxon>Pentapetalae</taxon>
        <taxon>asterids</taxon>
        <taxon>lamiids</taxon>
        <taxon>Gentianales</taxon>
        <taxon>Apocynaceae</taxon>
        <taxon>Rauvolfioideae</taxon>
        <taxon>Vinceae</taxon>
        <taxon>Catharanthinae</taxon>
        <taxon>Catharanthus</taxon>
    </lineage>
</organism>
<evidence type="ECO:0000313" key="1">
    <source>
        <dbReference type="EMBL" id="KAI5649433.1"/>
    </source>
</evidence>
<sequence>MKVLSAAQKSERIKIHQRNFYTRIQKNMQCNGRALWTRSESQKGGHQNQVLASHSLPWDQTWFQVPPDSPQGGRPYRRA</sequence>
<keyword evidence="2" id="KW-1185">Reference proteome</keyword>
<accession>A0ACB9ZQW8</accession>